<protein>
    <recommendedName>
        <fullName evidence="9">RNA polymerase sigma-54 factor</fullName>
    </recommendedName>
</protein>
<dbReference type="GO" id="GO:0000428">
    <property type="term" value="C:DNA-directed RNA polymerase complex"/>
    <property type="evidence" value="ECO:0007669"/>
    <property type="project" value="UniProtKB-KW"/>
</dbReference>
<dbReference type="RefSeq" id="WP_062957010.1">
    <property type="nucleotide sequence ID" value="NZ_JPWB01000002.1"/>
</dbReference>
<dbReference type="GO" id="GO:0003677">
    <property type="term" value="F:DNA binding"/>
    <property type="evidence" value="ECO:0007669"/>
    <property type="project" value="UniProtKB-KW"/>
</dbReference>
<proteinExistence type="inferred from homology"/>
<dbReference type="InterPro" id="IPR007046">
    <property type="entry name" value="RNA_pol_sigma_54_core-bd"/>
</dbReference>
<dbReference type="EMBL" id="JPWB01000002">
    <property type="protein sequence ID" value="RCK24231.1"/>
    <property type="molecule type" value="Genomic_DNA"/>
</dbReference>
<evidence type="ECO:0000313" key="14">
    <source>
        <dbReference type="Proteomes" id="UP000253061"/>
    </source>
</evidence>
<evidence type="ECO:0000259" key="11">
    <source>
        <dbReference type="Pfam" id="PF04552"/>
    </source>
</evidence>
<feature type="compositionally biased region" description="Gly residues" evidence="10">
    <location>
        <begin position="137"/>
        <end position="150"/>
    </location>
</feature>
<dbReference type="GO" id="GO:0016779">
    <property type="term" value="F:nucleotidyltransferase activity"/>
    <property type="evidence" value="ECO:0007669"/>
    <property type="project" value="UniProtKB-KW"/>
</dbReference>
<dbReference type="Pfam" id="PF00309">
    <property type="entry name" value="Sigma54_AID"/>
    <property type="match status" value="1"/>
</dbReference>
<dbReference type="Proteomes" id="UP000253061">
    <property type="component" value="Unassembled WGS sequence"/>
</dbReference>
<dbReference type="PANTHER" id="PTHR32248:SF4">
    <property type="entry name" value="RNA POLYMERASE SIGMA-54 FACTOR"/>
    <property type="match status" value="1"/>
</dbReference>
<dbReference type="NCBIfam" id="TIGR02395">
    <property type="entry name" value="rpoN_sigma"/>
    <property type="match status" value="1"/>
</dbReference>
<dbReference type="PROSITE" id="PS50044">
    <property type="entry name" value="SIGMA54_3"/>
    <property type="match status" value="1"/>
</dbReference>
<dbReference type="NCBIfam" id="NF009118">
    <property type="entry name" value="PRK12469.1"/>
    <property type="match status" value="1"/>
</dbReference>
<dbReference type="Pfam" id="PF04552">
    <property type="entry name" value="Sigma54_DBD"/>
    <property type="match status" value="1"/>
</dbReference>
<dbReference type="InterPro" id="IPR000394">
    <property type="entry name" value="RNA_pol_sigma_54"/>
</dbReference>
<comment type="function">
    <text evidence="9">Sigma factors are initiation factors that promote the attachment of RNA polymerase to specific initiation sites and are then released.</text>
</comment>
<dbReference type="InterPro" id="IPR007634">
    <property type="entry name" value="RNA_pol_sigma_54_DNA-bd"/>
</dbReference>
<keyword evidence="4 9" id="KW-0548">Nucleotidyltransferase</keyword>
<comment type="caution">
    <text evidence="13">The sequence shown here is derived from an EMBL/GenBank/DDBJ whole genome shotgun (WGS) entry which is preliminary data.</text>
</comment>
<comment type="similarity">
    <text evidence="1 9">Belongs to the sigma-54 factor family.</text>
</comment>
<feature type="compositionally biased region" description="Basic and acidic residues" evidence="10">
    <location>
        <begin position="73"/>
        <end position="89"/>
    </location>
</feature>
<evidence type="ECO:0000313" key="13">
    <source>
        <dbReference type="EMBL" id="RCK24231.1"/>
    </source>
</evidence>
<reference evidence="13 14" key="1">
    <citation type="submission" date="2014-07" db="EMBL/GenBank/DDBJ databases">
        <title>Draft genome sequence of Thalassospira profundimaris R8-17.</title>
        <authorList>
            <person name="Lai Q."/>
            <person name="Shao Z."/>
        </authorList>
    </citation>
    <scope>NUCLEOTIDE SEQUENCE [LARGE SCALE GENOMIC DNA]</scope>
    <source>
        <strain evidence="13 14">R8-17</strain>
    </source>
</reference>
<accession>A0A367VIG4</accession>
<evidence type="ECO:0000256" key="8">
    <source>
        <dbReference type="ARBA" id="ARBA00023163"/>
    </source>
</evidence>
<evidence type="ECO:0000256" key="2">
    <source>
        <dbReference type="ARBA" id="ARBA00022478"/>
    </source>
</evidence>
<dbReference type="Gene3D" id="1.10.10.1330">
    <property type="entry name" value="RNA polymerase sigma-54 factor, core-binding domain"/>
    <property type="match status" value="1"/>
</dbReference>
<evidence type="ECO:0000256" key="7">
    <source>
        <dbReference type="ARBA" id="ARBA00023125"/>
    </source>
</evidence>
<dbReference type="PANTHER" id="PTHR32248">
    <property type="entry name" value="RNA POLYMERASE SIGMA-54 FACTOR"/>
    <property type="match status" value="1"/>
</dbReference>
<dbReference type="GO" id="GO:0016987">
    <property type="term" value="F:sigma factor activity"/>
    <property type="evidence" value="ECO:0007669"/>
    <property type="project" value="UniProtKB-KW"/>
</dbReference>
<feature type="domain" description="RNA polymerase sigma factor 54 core-binding" evidence="12">
    <location>
        <begin position="158"/>
        <end position="345"/>
    </location>
</feature>
<keyword evidence="7 9" id="KW-0238">DNA-binding</keyword>
<evidence type="ECO:0000256" key="9">
    <source>
        <dbReference type="PIRNR" id="PIRNR000774"/>
    </source>
</evidence>
<keyword evidence="3 9" id="KW-0808">Transferase</keyword>
<dbReference type="PIRSF" id="PIRSF000774">
    <property type="entry name" value="RpoN"/>
    <property type="match status" value="1"/>
</dbReference>
<evidence type="ECO:0000256" key="6">
    <source>
        <dbReference type="ARBA" id="ARBA00023082"/>
    </source>
</evidence>
<evidence type="ECO:0000256" key="4">
    <source>
        <dbReference type="ARBA" id="ARBA00022695"/>
    </source>
</evidence>
<evidence type="ECO:0000259" key="12">
    <source>
        <dbReference type="Pfam" id="PF04963"/>
    </source>
</evidence>
<name>A0A367VIG4_9PROT</name>
<evidence type="ECO:0000256" key="10">
    <source>
        <dbReference type="SAM" id="MobiDB-lite"/>
    </source>
</evidence>
<evidence type="ECO:0000256" key="5">
    <source>
        <dbReference type="ARBA" id="ARBA00023015"/>
    </source>
</evidence>
<keyword evidence="2 9" id="KW-0240">DNA-directed RNA polymerase</keyword>
<feature type="region of interest" description="Disordered" evidence="10">
    <location>
        <begin position="55"/>
        <end position="157"/>
    </location>
</feature>
<dbReference type="Pfam" id="PF04963">
    <property type="entry name" value="Sigma54_CBD"/>
    <property type="match status" value="1"/>
</dbReference>
<dbReference type="PROSITE" id="PS00717">
    <property type="entry name" value="SIGMA54_1"/>
    <property type="match status" value="1"/>
</dbReference>
<evidence type="ECO:0000256" key="1">
    <source>
        <dbReference type="ARBA" id="ARBA00008798"/>
    </source>
</evidence>
<keyword evidence="6 9" id="KW-0731">Sigma factor</keyword>
<feature type="domain" description="RNA polymerase sigma factor 54 DNA-binding" evidence="11">
    <location>
        <begin position="361"/>
        <end position="519"/>
    </location>
</feature>
<dbReference type="PROSITE" id="PS00718">
    <property type="entry name" value="SIGMA54_2"/>
    <property type="match status" value="1"/>
</dbReference>
<dbReference type="GO" id="GO:0006352">
    <property type="term" value="P:DNA-templated transcription initiation"/>
    <property type="evidence" value="ECO:0007669"/>
    <property type="project" value="InterPro"/>
</dbReference>
<dbReference type="PRINTS" id="PR00045">
    <property type="entry name" value="SIGMA54FCT"/>
</dbReference>
<organism evidence="13 14">
    <name type="scientific">Thalassospira profundimaris</name>
    <dbReference type="NCBI Taxonomy" id="502049"/>
    <lineage>
        <taxon>Bacteria</taxon>
        <taxon>Pseudomonadati</taxon>
        <taxon>Pseudomonadota</taxon>
        <taxon>Alphaproteobacteria</taxon>
        <taxon>Rhodospirillales</taxon>
        <taxon>Thalassospiraceae</taxon>
        <taxon>Thalassospira</taxon>
    </lineage>
</organism>
<gene>
    <name evidence="13" type="ORF">TH6_05865</name>
</gene>
<keyword evidence="8 9" id="KW-0804">Transcription</keyword>
<dbReference type="GO" id="GO:0001216">
    <property type="term" value="F:DNA-binding transcription activator activity"/>
    <property type="evidence" value="ECO:0007669"/>
    <property type="project" value="InterPro"/>
</dbReference>
<dbReference type="AlphaFoldDB" id="A0A367VIG4"/>
<evidence type="ECO:0000256" key="3">
    <source>
        <dbReference type="ARBA" id="ARBA00022679"/>
    </source>
</evidence>
<keyword evidence="5 9" id="KW-0805">Transcription regulation</keyword>
<dbReference type="Gene3D" id="1.10.10.60">
    <property type="entry name" value="Homeodomain-like"/>
    <property type="match status" value="1"/>
</dbReference>
<sequence length="526" mass="57648">MALKARLDLRQSQSLVMTPQLQQAIKLLQFNNIELSNFIDSELMENPLLERADPGQTYAEAGDGAVGNGDEGLDSRSNDNFADRDDQFGTDRLTSSESMGSDDGPLDVSSDALYGGEGEITRNGEPVSGSHDYSAPYGGGTGGGVGGSAAGGDDLPGLEQTLADEATLRQSLDDQLNIAFADATSRMIGSYLIDMLDENGYISGALDEVSEALECDLTDVERVLKIMQGFDPVGIFARDLAECLELQLRELNRFDPAMAALLANLELLAKRDFDRLRRVCGVDSDDLYDMIDEIKTLDPRPGKTADGEIATPVIPDVLMRSAGNGNWHLELNSEALPRVLVNEDYVAQIGSGLRDREERGFMSEKLQSANWLVKALHQRATTIMKVASEIVRQQDGFFTHGVGHLRPLILRDIAEAIGMHESTVSRVTNGKFMSTPRGMFELKYFFTTAISSSDGGDAYSSEAVRHRIKSLIDNEEPKKILSDDKLVELLGKEGIDIARRTVAKYREAMRIPSSVQRRREKKSRAS</sequence>
<dbReference type="NCBIfam" id="NF004596">
    <property type="entry name" value="PRK05932.1-3"/>
    <property type="match status" value="1"/>
</dbReference>
<dbReference type="InterPro" id="IPR038709">
    <property type="entry name" value="RpoN_core-bd_sf"/>
</dbReference>